<dbReference type="Proteomes" id="UP000094020">
    <property type="component" value="Chromosome 1"/>
</dbReference>
<dbReference type="EMBL" id="KI894007">
    <property type="protein sequence ID" value="OCF53155.1"/>
    <property type="molecule type" value="Genomic_DNA"/>
</dbReference>
<keyword evidence="3" id="KW-1185">Reference proteome</keyword>
<proteinExistence type="predicted"/>
<dbReference type="EMBL" id="CP144519">
    <property type="protein sequence ID" value="WWC66963.1"/>
    <property type="molecule type" value="Genomic_DNA"/>
</dbReference>
<name>A0A1B9IBX7_9TREE</name>
<evidence type="ECO:0000313" key="1">
    <source>
        <dbReference type="EMBL" id="OCF53155.1"/>
    </source>
</evidence>
<evidence type="ECO:0000313" key="3">
    <source>
        <dbReference type="Proteomes" id="UP000094020"/>
    </source>
</evidence>
<reference evidence="2" key="4">
    <citation type="submission" date="2024-02" db="EMBL/GenBank/DDBJ databases">
        <title>Comparative genomics of Cryptococcus and Kwoniella reveals pathogenesis evolution and contrasting modes of karyotype evolution via chromosome fusion or intercentromeric recombination.</title>
        <authorList>
            <person name="Coelho M.A."/>
            <person name="David-Palma M."/>
            <person name="Shea T."/>
            <person name="Bowers K."/>
            <person name="McGinley-Smith S."/>
            <person name="Mohammad A.W."/>
            <person name="Gnirke A."/>
            <person name="Yurkov A.M."/>
            <person name="Nowrousian M."/>
            <person name="Sun S."/>
            <person name="Cuomo C.A."/>
            <person name="Heitman J."/>
        </authorList>
    </citation>
    <scope>NUCLEOTIDE SEQUENCE</scope>
    <source>
        <strain evidence="2">CBS 10737</strain>
    </source>
</reference>
<organism evidence="1">
    <name type="scientific">Kwoniella pini CBS 10737</name>
    <dbReference type="NCBI Taxonomy" id="1296096"/>
    <lineage>
        <taxon>Eukaryota</taxon>
        <taxon>Fungi</taxon>
        <taxon>Dikarya</taxon>
        <taxon>Basidiomycota</taxon>
        <taxon>Agaricomycotina</taxon>
        <taxon>Tremellomycetes</taxon>
        <taxon>Tremellales</taxon>
        <taxon>Cryptococcaceae</taxon>
        <taxon>Kwoniella</taxon>
    </lineage>
</organism>
<reference evidence="2" key="2">
    <citation type="submission" date="2013-07" db="EMBL/GenBank/DDBJ databases">
        <authorList>
            <consortium name="The Broad Institute Genome Sequencing Platform"/>
            <person name="Cuomo C."/>
            <person name="Litvintseva A."/>
            <person name="Chen Y."/>
            <person name="Heitman J."/>
            <person name="Sun S."/>
            <person name="Springer D."/>
            <person name="Dromer F."/>
            <person name="Young S.K."/>
            <person name="Zeng Q."/>
            <person name="Gargeya S."/>
            <person name="Fitzgerald M."/>
            <person name="Abouelleil A."/>
            <person name="Alvarado L."/>
            <person name="Berlin A.M."/>
            <person name="Chapman S.B."/>
            <person name="Dewar J."/>
            <person name="Goldberg J."/>
            <person name="Griggs A."/>
            <person name="Gujja S."/>
            <person name="Hansen M."/>
            <person name="Howarth C."/>
            <person name="Imamovic A."/>
            <person name="Larimer J."/>
            <person name="McCowan C."/>
            <person name="Murphy C."/>
            <person name="Pearson M."/>
            <person name="Priest M."/>
            <person name="Roberts A."/>
            <person name="Saif S."/>
            <person name="Shea T."/>
            <person name="Sykes S."/>
            <person name="Wortman J."/>
            <person name="Nusbaum C."/>
            <person name="Birren B."/>
        </authorList>
    </citation>
    <scope>NUCLEOTIDE SEQUENCE</scope>
    <source>
        <strain evidence="2">CBS 10737</strain>
    </source>
</reference>
<dbReference type="OrthoDB" id="10674606at2759"/>
<dbReference type="RefSeq" id="XP_019014374.1">
    <property type="nucleotide sequence ID" value="XM_019152236.1"/>
</dbReference>
<reference evidence="1" key="3">
    <citation type="submission" date="2016-07" db="EMBL/GenBank/DDBJ databases">
        <title>Evolution of pathogenesis and genome organization in the Tremellales.</title>
        <authorList>
            <person name="Cuomo C."/>
            <person name="Litvintseva A."/>
            <person name="Heitman J."/>
            <person name="Chen Y."/>
            <person name="Sun S."/>
            <person name="Springer D."/>
            <person name="Dromer F."/>
            <person name="Young S."/>
            <person name="Zeng Q."/>
            <person name="Chapman S."/>
            <person name="Gujja S."/>
            <person name="Saif S."/>
            <person name="Birren B."/>
        </authorList>
    </citation>
    <scope>NUCLEOTIDE SEQUENCE</scope>
    <source>
        <strain evidence="1">CBS 10737</strain>
    </source>
</reference>
<evidence type="ECO:0008006" key="4">
    <source>
        <dbReference type="Google" id="ProtNLM"/>
    </source>
</evidence>
<protein>
    <recommendedName>
        <fullName evidence="4">F-box domain-containing protein</fullName>
    </recommendedName>
</protein>
<gene>
    <name evidence="1" type="ORF">I206_00456</name>
    <name evidence="2" type="ORF">I206_100870</name>
</gene>
<evidence type="ECO:0000313" key="2">
    <source>
        <dbReference type="EMBL" id="WWC66963.1"/>
    </source>
</evidence>
<sequence length="337" mass="39397">MTPTDLMTISNLPEDVRYQILKYLPILCPTTILRLSKDHYKSIIPSLYTKITSSPAVIEGLHYNRQPTGDGPSGSRFLFYGRKAQALSHVRYLDISDLSILKWNISPLDTMDDGVNGEEHRGSSYEVTTLFNSVRKVKLSQEVMQWLLPLRIRDLPIRRGLEQLKPRNNNRNRQETWDLLSCLIGCGMELDIDINWSRVYMYQLDHLYELISQYLKPSNITIRMDIYFIAPFLNQLALLAPISFILDFPDRDYTDGQKQDIQQSRLSFLLNRILFYHSPSYHLIQIWMENANLYIPLLKQEFALSETHKIQNLEDILIIHDIENKNEDADYDGPFPR</sequence>
<dbReference type="InterPro" id="IPR022235">
    <property type="entry name" value="DUF3760"/>
</dbReference>
<reference evidence="1" key="1">
    <citation type="submission" date="2013-07" db="EMBL/GenBank/DDBJ databases">
        <title>The Genome Sequence of Cryptococcus pinus CBS10737.</title>
        <authorList>
            <consortium name="The Broad Institute Genome Sequencing Platform"/>
            <person name="Cuomo C."/>
            <person name="Litvintseva A."/>
            <person name="Chen Y."/>
            <person name="Heitman J."/>
            <person name="Sun S."/>
            <person name="Springer D."/>
            <person name="Dromer F."/>
            <person name="Young S.K."/>
            <person name="Zeng Q."/>
            <person name="Gargeya S."/>
            <person name="Fitzgerald M."/>
            <person name="Abouelleil A."/>
            <person name="Alvarado L."/>
            <person name="Berlin A.M."/>
            <person name="Chapman S.B."/>
            <person name="Dewar J."/>
            <person name="Goldberg J."/>
            <person name="Griggs A."/>
            <person name="Gujja S."/>
            <person name="Hansen M."/>
            <person name="Howarth C."/>
            <person name="Imamovic A."/>
            <person name="Larimer J."/>
            <person name="McCowan C."/>
            <person name="Murphy C."/>
            <person name="Pearson M."/>
            <person name="Priest M."/>
            <person name="Roberts A."/>
            <person name="Saif S."/>
            <person name="Shea T."/>
            <person name="Sykes S."/>
            <person name="Wortman J."/>
            <person name="Nusbaum C."/>
            <person name="Birren B."/>
        </authorList>
    </citation>
    <scope>NUCLEOTIDE SEQUENCE [LARGE SCALE GENOMIC DNA]</scope>
    <source>
        <strain evidence="1">CBS 10737</strain>
    </source>
</reference>
<dbReference type="KEGG" id="kpin:30168825"/>
<dbReference type="Pfam" id="PF12586">
    <property type="entry name" value="DUF3760"/>
    <property type="match status" value="1"/>
</dbReference>
<dbReference type="GeneID" id="30168825"/>
<dbReference type="AlphaFoldDB" id="A0A1B9IBX7"/>
<accession>A0A1B9IBX7</accession>